<dbReference type="InterPro" id="IPR001853">
    <property type="entry name" value="DSBA-like_thioredoxin_dom"/>
</dbReference>
<sequence length="637" mass="70304">MLALCAVNHNMASPACPGPALRQDCTYDTPIKLPSPGTTLDDQLVSSGSIPSDIKADIIEKMSGFQPADIAAKCVSDLDPWLPIMTPSRLSDKLPSSWEDATVDFALLCFTILLLTTEPEGEEEECGNLSSNLKSTYVLSKGWSALLEAQGLNSLHLVESRLLLTVFEVLHGLYPAAYISLGAVVRASDALSGYCGYSVPVNRQYDSDQNVGECITKSAIAIIDRYVTMEHGKQPSLTRDRPFLDRMPSLEPEPSEGTFNPPNKEFSRLFEASSLLEKAHMTLNEPLMEKAYNVEEVTVIAQTLMSFETVLRQELPENRTTYSAAFVMCQMSAVSHTRFVIMLMVISAFIAVYENGTKVDPSDINYSPCPFAARIKLDEVLDNLLIMIQPTLDSREEIDVKALPPFLIYLMYKSADIVTERLRKGEETVDEDGLLECFLASKRITRAVSAYKQQHEGDTVIINWKPFRLRPDAPKESIPLSSFIESRFGRGSFDKFMAHEDALGRPLGIKFNPNRPMGDTLDSHRFVYLAGKKSNEVQSALVENLFSGHFEGGQDFASRAFLVKAATEAGIDSKEALEWLDSGAGTDEVEAEIHNAVVQGVRAVPNITIAGKYPMPGNYSESIIIQALERARKENGA</sequence>
<evidence type="ECO:0000313" key="2">
    <source>
        <dbReference type="EMBL" id="KAL3427736.1"/>
    </source>
</evidence>
<proteinExistence type="predicted"/>
<name>A0ABR4PWX4_9HELO</name>
<feature type="domain" description="DSBA-like thioredoxin" evidence="1">
    <location>
        <begin position="437"/>
        <end position="620"/>
    </location>
</feature>
<evidence type="ECO:0000259" key="1">
    <source>
        <dbReference type="Pfam" id="PF01323"/>
    </source>
</evidence>
<gene>
    <name evidence="2" type="ORF">PVAG01_01245</name>
</gene>
<dbReference type="EMBL" id="JBFCZG010000001">
    <property type="protein sequence ID" value="KAL3427736.1"/>
    <property type="molecule type" value="Genomic_DNA"/>
</dbReference>
<dbReference type="Pfam" id="PF01323">
    <property type="entry name" value="DSBA"/>
    <property type="match status" value="1"/>
</dbReference>
<dbReference type="CDD" id="cd12148">
    <property type="entry name" value="fungal_TF_MHR"/>
    <property type="match status" value="1"/>
</dbReference>
<keyword evidence="3" id="KW-1185">Reference proteome</keyword>
<evidence type="ECO:0000313" key="3">
    <source>
        <dbReference type="Proteomes" id="UP001629113"/>
    </source>
</evidence>
<protein>
    <submittedName>
        <fullName evidence="2">DSBA-like thioredoxin domain-containing protein</fullName>
    </submittedName>
</protein>
<reference evidence="2 3" key="1">
    <citation type="submission" date="2024-06" db="EMBL/GenBank/DDBJ databases">
        <title>Complete genome of Phlyctema vagabunda strain 19-DSS-EL-015.</title>
        <authorList>
            <person name="Fiorenzani C."/>
        </authorList>
    </citation>
    <scope>NUCLEOTIDE SEQUENCE [LARGE SCALE GENOMIC DNA]</scope>
    <source>
        <strain evidence="2 3">19-DSS-EL-015</strain>
    </source>
</reference>
<dbReference type="CDD" id="cd03024">
    <property type="entry name" value="DsbA_FrnE"/>
    <property type="match status" value="1"/>
</dbReference>
<dbReference type="InterPro" id="IPR036249">
    <property type="entry name" value="Thioredoxin-like_sf"/>
</dbReference>
<organism evidence="2 3">
    <name type="scientific">Phlyctema vagabunda</name>
    <dbReference type="NCBI Taxonomy" id="108571"/>
    <lineage>
        <taxon>Eukaryota</taxon>
        <taxon>Fungi</taxon>
        <taxon>Dikarya</taxon>
        <taxon>Ascomycota</taxon>
        <taxon>Pezizomycotina</taxon>
        <taxon>Leotiomycetes</taxon>
        <taxon>Helotiales</taxon>
        <taxon>Dermateaceae</taxon>
        <taxon>Phlyctema</taxon>
    </lineage>
</organism>
<accession>A0ABR4PWX4</accession>
<dbReference type="Proteomes" id="UP001629113">
    <property type="component" value="Unassembled WGS sequence"/>
</dbReference>
<dbReference type="PANTHER" id="PTHR13887:SF41">
    <property type="entry name" value="THIOREDOXIN SUPERFAMILY PROTEIN"/>
    <property type="match status" value="1"/>
</dbReference>
<dbReference type="SUPFAM" id="SSF52833">
    <property type="entry name" value="Thioredoxin-like"/>
    <property type="match status" value="1"/>
</dbReference>
<dbReference type="PANTHER" id="PTHR13887">
    <property type="entry name" value="GLUTATHIONE S-TRANSFERASE KAPPA"/>
    <property type="match status" value="1"/>
</dbReference>
<dbReference type="Gene3D" id="3.40.30.10">
    <property type="entry name" value="Glutaredoxin"/>
    <property type="match status" value="1"/>
</dbReference>
<comment type="caution">
    <text evidence="2">The sequence shown here is derived from an EMBL/GenBank/DDBJ whole genome shotgun (WGS) entry which is preliminary data.</text>
</comment>